<dbReference type="PROSITE" id="PS51918">
    <property type="entry name" value="RADICAL_SAM"/>
    <property type="match status" value="1"/>
</dbReference>
<dbReference type="InParanoid" id="A0A0D2J503"/>
<dbReference type="Pfam" id="PF19864">
    <property type="entry name" value="Radical_SAM_N2"/>
    <property type="match status" value="1"/>
</dbReference>
<dbReference type="GO" id="GO:0003824">
    <property type="term" value="F:catalytic activity"/>
    <property type="evidence" value="ECO:0007669"/>
    <property type="project" value="InterPro"/>
</dbReference>
<dbReference type="InterPro" id="IPR007197">
    <property type="entry name" value="rSAM"/>
</dbReference>
<dbReference type="InterPro" id="IPR058240">
    <property type="entry name" value="rSAM_sf"/>
</dbReference>
<keyword evidence="3" id="KW-1185">Reference proteome</keyword>
<comment type="caution">
    <text evidence="2">The sequence shown here is derived from an EMBL/GenBank/DDBJ whole genome shotgun (WGS) entry which is preliminary data.</text>
</comment>
<gene>
    <name evidence="2" type="ORF">X474_15055</name>
</gene>
<dbReference type="Proteomes" id="UP000032233">
    <property type="component" value="Unassembled WGS sequence"/>
</dbReference>
<dbReference type="InterPro" id="IPR006638">
    <property type="entry name" value="Elp3/MiaA/NifB-like_rSAM"/>
</dbReference>
<accession>A0A0D2J503</accession>
<organism evidence="2 3">
    <name type="scientific">Dethiosulfatarculus sandiegensis</name>
    <dbReference type="NCBI Taxonomy" id="1429043"/>
    <lineage>
        <taxon>Bacteria</taxon>
        <taxon>Pseudomonadati</taxon>
        <taxon>Thermodesulfobacteriota</taxon>
        <taxon>Desulfarculia</taxon>
        <taxon>Desulfarculales</taxon>
        <taxon>Desulfarculaceae</taxon>
        <taxon>Dethiosulfatarculus</taxon>
    </lineage>
</organism>
<evidence type="ECO:0000313" key="3">
    <source>
        <dbReference type="Proteomes" id="UP000032233"/>
    </source>
</evidence>
<name>A0A0D2J503_9BACT</name>
<dbReference type="STRING" id="1429043.X474_15055"/>
<protein>
    <submittedName>
        <fullName evidence="2">Radical SAM protein</fullName>
    </submittedName>
</protein>
<dbReference type="PANTHER" id="PTHR42731:SF5">
    <property type="entry name" value="RADICAL SAM DOMAIN PROTEIN"/>
    <property type="match status" value="1"/>
</dbReference>
<evidence type="ECO:0000313" key="2">
    <source>
        <dbReference type="EMBL" id="KIX13214.1"/>
    </source>
</evidence>
<dbReference type="SFLD" id="SFLDS00029">
    <property type="entry name" value="Radical_SAM"/>
    <property type="match status" value="1"/>
</dbReference>
<dbReference type="SFLD" id="SFLDG01082">
    <property type="entry name" value="B12-binding_domain_containing"/>
    <property type="match status" value="1"/>
</dbReference>
<proteinExistence type="predicted"/>
<reference evidence="2 3" key="1">
    <citation type="submission" date="2013-11" db="EMBL/GenBank/DDBJ databases">
        <title>Metagenomic analysis of a methanogenic consortium involved in long chain n-alkane degradation.</title>
        <authorList>
            <person name="Davidova I.A."/>
            <person name="Callaghan A.V."/>
            <person name="Wawrik B."/>
            <person name="Pruitt S."/>
            <person name="Marks C."/>
            <person name="Duncan K.E."/>
            <person name="Suflita J.M."/>
        </authorList>
    </citation>
    <scope>NUCLEOTIDE SEQUENCE [LARGE SCALE GENOMIC DNA]</scope>
    <source>
        <strain evidence="2 3">SPR</strain>
    </source>
</reference>
<dbReference type="PATRIC" id="fig|1429043.3.peg.3186"/>
<sequence length="582" mass="64623">MAKRFWPVREYHANLLKEETGWVRKEPGGRLNVALLYPNTYQVGLANLGLAVIYDMLNQRADTLCERAFLPDRAGLKIQQKAKAPLLTLESCRPLDEFDLILASISFENDYPNLVRMLEMAGLDPWAEKRNGPPVIAGGVAMMLNPEPLALLMDGFLLGEAEVILDPFIQALEEAPTESREELLLHLSKNAPGFYAPMFYTPLYHPDGRLKAFTPSQGLPERIKAPKYTGPAKGMAQSVFQSKGPELADMKLLEVGRGCGHGCRFCAAGHIYRPPRLGHADDFMEPALEAAKNGDKIGLVCAAASDLEGIDHLASEVIRLGGKISVSSLRADRLGDDLVRALAQSRHQTVALAPEAGSPRLRRIINKHLTEEDLAGGVEKLIQGGVPNIRLYFMVGLPEETEEDITEMIGLIKRIRQQVVSLSRARGYLGRVTISMNAFIPKPWTPFQWQPMAPLKTVKKRMNRVKKELAGMPNLKIVADVPKYAELQAVLSRGDRRLAPLLLTLAKDPNPQRAFAALDLDPGFYADRKRMEDELFPWDFVDHKITKSYLLAEAKRAEQEKQSPDCNPAKCTRCGVCGHEKA</sequence>
<dbReference type="InterPro" id="IPR045784">
    <property type="entry name" value="Radical_SAM_N2"/>
</dbReference>
<dbReference type="EMBL" id="AZAC01000017">
    <property type="protein sequence ID" value="KIX13214.1"/>
    <property type="molecule type" value="Genomic_DNA"/>
</dbReference>
<dbReference type="CDD" id="cd01335">
    <property type="entry name" value="Radical_SAM"/>
    <property type="match status" value="1"/>
</dbReference>
<dbReference type="Gene3D" id="3.80.30.20">
    <property type="entry name" value="tm_1862 like domain"/>
    <property type="match status" value="1"/>
</dbReference>
<dbReference type="PANTHER" id="PTHR42731">
    <property type="entry name" value="SLL1084 PROTEIN"/>
    <property type="match status" value="1"/>
</dbReference>
<feature type="domain" description="Radical SAM core" evidence="1">
    <location>
        <begin position="242"/>
        <end position="476"/>
    </location>
</feature>
<dbReference type="Pfam" id="PF04055">
    <property type="entry name" value="Radical_SAM"/>
    <property type="match status" value="1"/>
</dbReference>
<dbReference type="SMART" id="SM00729">
    <property type="entry name" value="Elp3"/>
    <property type="match status" value="1"/>
</dbReference>
<dbReference type="GO" id="GO:0051536">
    <property type="term" value="F:iron-sulfur cluster binding"/>
    <property type="evidence" value="ECO:0007669"/>
    <property type="project" value="InterPro"/>
</dbReference>
<dbReference type="AlphaFoldDB" id="A0A0D2J503"/>
<evidence type="ECO:0000259" key="1">
    <source>
        <dbReference type="PROSITE" id="PS51918"/>
    </source>
</evidence>
<dbReference type="InterPro" id="IPR023404">
    <property type="entry name" value="rSAM_horseshoe"/>
</dbReference>
<dbReference type="RefSeq" id="WP_044349621.1">
    <property type="nucleotide sequence ID" value="NZ_AZAC01000017.1"/>
</dbReference>
<dbReference type="SUPFAM" id="SSF102114">
    <property type="entry name" value="Radical SAM enzymes"/>
    <property type="match status" value="1"/>
</dbReference>
<dbReference type="OrthoDB" id="9806827at2"/>